<accession>A0A941IDZ7</accession>
<gene>
    <name evidence="1" type="ORF">KDM90_02545</name>
</gene>
<evidence type="ECO:0008006" key="3">
    <source>
        <dbReference type="Google" id="ProtNLM"/>
    </source>
</evidence>
<organism evidence="1 2">
    <name type="scientific">Undibacterium fentianense</name>
    <dbReference type="NCBI Taxonomy" id="2828728"/>
    <lineage>
        <taxon>Bacteria</taxon>
        <taxon>Pseudomonadati</taxon>
        <taxon>Pseudomonadota</taxon>
        <taxon>Betaproteobacteria</taxon>
        <taxon>Burkholderiales</taxon>
        <taxon>Oxalobacteraceae</taxon>
        <taxon>Undibacterium</taxon>
    </lineage>
</organism>
<reference evidence="1" key="1">
    <citation type="submission" date="2021-04" db="EMBL/GenBank/DDBJ databases">
        <title>novel species isolated from subtropical streams in China.</title>
        <authorList>
            <person name="Lu H."/>
        </authorList>
    </citation>
    <scope>NUCLEOTIDE SEQUENCE</scope>
    <source>
        <strain evidence="1">FT137W</strain>
    </source>
</reference>
<dbReference type="Proteomes" id="UP000678545">
    <property type="component" value="Unassembled WGS sequence"/>
</dbReference>
<dbReference type="RefSeq" id="WP_212674011.1">
    <property type="nucleotide sequence ID" value="NZ_JAGSPJ010000001.1"/>
</dbReference>
<proteinExistence type="predicted"/>
<keyword evidence="2" id="KW-1185">Reference proteome</keyword>
<sequence length="291" mass="32753">MATSNVSADYSAITNIGLLGISPCPDTVSLFDCNYSEVSTSAVDIYIENCREINKLWAGSSSVSPEFSRLLLLGYVSAVESYFRTIISTVINTDDKARADAHTYTISFGAVLFQNKQSMAEALLEGISFASEEAIRKAFLKFLAIKDIPEDIKSLLLEFEKICHMRHCCVHRFGKLGTQNGIALGLERHKRVLEKPLTLGKDALGDIASWLMSFVKAINNFMFRTLLDRSNSDKNPYKINWTWNYSKDRAIFLRFYKMFASIKDGTPSPSINELYQRFLLARKPRPKAPGN</sequence>
<evidence type="ECO:0000313" key="2">
    <source>
        <dbReference type="Proteomes" id="UP000678545"/>
    </source>
</evidence>
<dbReference type="EMBL" id="JAGSPJ010000001">
    <property type="protein sequence ID" value="MBR7798887.1"/>
    <property type="molecule type" value="Genomic_DNA"/>
</dbReference>
<dbReference type="AlphaFoldDB" id="A0A941IDZ7"/>
<protein>
    <recommendedName>
        <fullName evidence="3">RiboL-PSP-HEPN domain-containing protein</fullName>
    </recommendedName>
</protein>
<comment type="caution">
    <text evidence="1">The sequence shown here is derived from an EMBL/GenBank/DDBJ whole genome shotgun (WGS) entry which is preliminary data.</text>
</comment>
<evidence type="ECO:0000313" key="1">
    <source>
        <dbReference type="EMBL" id="MBR7798887.1"/>
    </source>
</evidence>
<name>A0A941IDZ7_9BURK</name>